<sequence length="171" mass="18501">MSLKFVCQDITKMNVDAIVNAANQQLQGGSGVCGAIFKAAGWQKLQDECDSLAPIKTGEAVVTSAGNLAASYIIHTAGPVYQGKSSQEETLLAACYHNSLRKAVERNCHSIAFPLISTGIYGFPQEAAVKIAVETIQEFLLQNELTVYLVFFDQALFTKSQETFQLSATDE</sequence>
<dbReference type="AlphaFoldDB" id="A0AAN4RJ90"/>
<evidence type="ECO:0000313" key="5">
    <source>
        <dbReference type="Proteomes" id="UP000886607"/>
    </source>
</evidence>
<dbReference type="EMBL" id="BKBO01000002">
    <property type="protein sequence ID" value="GEQ48333.1"/>
    <property type="molecule type" value="Genomic_DNA"/>
</dbReference>
<dbReference type="SMART" id="SM00506">
    <property type="entry name" value="A1pp"/>
    <property type="match status" value="1"/>
</dbReference>
<keyword evidence="5" id="KW-1185">Reference proteome</keyword>
<dbReference type="PANTHER" id="PTHR11106">
    <property type="entry name" value="GANGLIOSIDE INDUCED DIFFERENTIATION ASSOCIATED PROTEIN 2-RELATED"/>
    <property type="match status" value="1"/>
</dbReference>
<dbReference type="PROSITE" id="PS51154">
    <property type="entry name" value="MACRO"/>
    <property type="match status" value="1"/>
</dbReference>
<dbReference type="Proteomes" id="UP000886607">
    <property type="component" value="Unassembled WGS sequence"/>
</dbReference>
<dbReference type="SUPFAM" id="SSF52949">
    <property type="entry name" value="Macro domain-like"/>
    <property type="match status" value="1"/>
</dbReference>
<evidence type="ECO:0000313" key="2">
    <source>
        <dbReference type="EMBL" id="GEQ48333.1"/>
    </source>
</evidence>
<dbReference type="RefSeq" id="WP_124006712.1">
    <property type="nucleotide sequence ID" value="NZ_BJYN01000010.1"/>
</dbReference>
<reference evidence="3" key="1">
    <citation type="submission" date="2019-08" db="EMBL/GenBank/DDBJ databases">
        <authorList>
            <person name="Ishikawa M."/>
            <person name="Suzuki T."/>
            <person name="Matsutani M."/>
        </authorList>
    </citation>
    <scope>NUCLEOTIDE SEQUENCE</scope>
    <source>
        <strain evidence="3">7C1</strain>
        <strain evidence="2">8C4</strain>
    </source>
</reference>
<proteinExistence type="predicted"/>
<comment type="caution">
    <text evidence="3">The sequence shown here is derived from an EMBL/GenBank/DDBJ whole genome shotgun (WGS) entry which is preliminary data.</text>
</comment>
<name>A0AAN4RJ90_9ENTE</name>
<evidence type="ECO:0000313" key="4">
    <source>
        <dbReference type="Proteomes" id="UP000886597"/>
    </source>
</evidence>
<dbReference type="CDD" id="cd02908">
    <property type="entry name" value="Macro_OAADPr_deacetylase"/>
    <property type="match status" value="1"/>
</dbReference>
<evidence type="ECO:0000313" key="3">
    <source>
        <dbReference type="EMBL" id="GEQ53330.1"/>
    </source>
</evidence>
<dbReference type="Pfam" id="PF01661">
    <property type="entry name" value="Macro"/>
    <property type="match status" value="1"/>
</dbReference>
<dbReference type="PANTHER" id="PTHR11106:SF27">
    <property type="entry name" value="MACRO DOMAIN-CONTAINING PROTEIN"/>
    <property type="match status" value="1"/>
</dbReference>
<dbReference type="EMBL" id="BKBQ01000002">
    <property type="protein sequence ID" value="GEQ53330.1"/>
    <property type="molecule type" value="Genomic_DNA"/>
</dbReference>
<dbReference type="InterPro" id="IPR043472">
    <property type="entry name" value="Macro_dom-like"/>
</dbReference>
<feature type="domain" description="Macro" evidence="1">
    <location>
        <begin position="1"/>
        <end position="168"/>
    </location>
</feature>
<evidence type="ECO:0000259" key="1">
    <source>
        <dbReference type="PROSITE" id="PS51154"/>
    </source>
</evidence>
<gene>
    <name evidence="2" type="ORF">TK11N_01850</name>
    <name evidence="3" type="ORF">TK2N_01740</name>
</gene>
<organism evidence="3 4">
    <name type="scientific">Tetragenococcus koreensis</name>
    <dbReference type="NCBI Taxonomy" id="290335"/>
    <lineage>
        <taxon>Bacteria</taxon>
        <taxon>Bacillati</taxon>
        <taxon>Bacillota</taxon>
        <taxon>Bacilli</taxon>
        <taxon>Lactobacillales</taxon>
        <taxon>Enterococcaceae</taxon>
        <taxon>Tetragenococcus</taxon>
    </lineage>
</organism>
<protein>
    <submittedName>
        <fullName evidence="3">Macro domain protein</fullName>
    </submittedName>
</protein>
<dbReference type="Gene3D" id="3.40.220.10">
    <property type="entry name" value="Leucine Aminopeptidase, subunit E, domain 1"/>
    <property type="match status" value="1"/>
</dbReference>
<dbReference type="KEGG" id="tkr:C7K43_10025"/>
<accession>A0AAN4RJ90</accession>
<dbReference type="Proteomes" id="UP000886597">
    <property type="component" value="Unassembled WGS sequence"/>
</dbReference>
<dbReference type="GeneID" id="69986280"/>
<reference evidence="3" key="2">
    <citation type="journal article" date="2020" name="Int. Dairy J.">
        <title>Lactic acid bacterial diversity in Brie cheese focusing on salt concentration and pH of isolation medium and characterisation of halophilic and alkaliphilic lactic acid bacterial isolates.</title>
        <authorList>
            <person name="Unno R."/>
            <person name="Matsutani M."/>
            <person name="Suzuki T."/>
            <person name="Kodama K."/>
            <person name="Matsushita H."/>
            <person name="Yamasato K."/>
            <person name="Koizumi Y."/>
            <person name="Ishikawa M."/>
        </authorList>
    </citation>
    <scope>NUCLEOTIDE SEQUENCE</scope>
    <source>
        <strain evidence="3">7C1</strain>
        <strain evidence="2">8C4</strain>
    </source>
</reference>
<dbReference type="InterPro" id="IPR002589">
    <property type="entry name" value="Macro_dom"/>
</dbReference>